<dbReference type="Gene3D" id="3.40.50.720">
    <property type="entry name" value="NAD(P)-binding Rossmann-like Domain"/>
    <property type="match status" value="1"/>
</dbReference>
<dbReference type="RefSeq" id="WP_187818446.1">
    <property type="nucleotide sequence ID" value="NZ_JACTVJ010000023.1"/>
</dbReference>
<keyword evidence="3" id="KW-1185">Reference proteome</keyword>
<proteinExistence type="predicted"/>
<dbReference type="InterPro" id="IPR051317">
    <property type="entry name" value="Gfo/Idh/MocA_oxidoreduct"/>
</dbReference>
<dbReference type="PANTHER" id="PTHR43708">
    <property type="entry name" value="CONSERVED EXPRESSED OXIDOREDUCTASE (EUROFUNG)"/>
    <property type="match status" value="1"/>
</dbReference>
<feature type="domain" description="Gfo/Idh/MocA-like oxidoreductase N-terminal" evidence="1">
    <location>
        <begin position="4"/>
        <end position="121"/>
    </location>
</feature>
<dbReference type="Pfam" id="PF01408">
    <property type="entry name" value="GFO_IDH_MocA"/>
    <property type="match status" value="1"/>
</dbReference>
<dbReference type="SUPFAM" id="SSF51735">
    <property type="entry name" value="NAD(P)-binding Rossmann-fold domains"/>
    <property type="match status" value="1"/>
</dbReference>
<dbReference type="Proteomes" id="UP000642284">
    <property type="component" value="Unassembled WGS sequence"/>
</dbReference>
<dbReference type="Gene3D" id="3.30.360.10">
    <property type="entry name" value="Dihydrodipicolinate Reductase, domain 2"/>
    <property type="match status" value="1"/>
</dbReference>
<organism evidence="2 3">
    <name type="scientific">Streptomyces polyasparticus</name>
    <dbReference type="NCBI Taxonomy" id="2767826"/>
    <lineage>
        <taxon>Bacteria</taxon>
        <taxon>Bacillati</taxon>
        <taxon>Actinomycetota</taxon>
        <taxon>Actinomycetes</taxon>
        <taxon>Kitasatosporales</taxon>
        <taxon>Streptomycetaceae</taxon>
        <taxon>Streptomyces</taxon>
    </lineage>
</organism>
<evidence type="ECO:0000313" key="2">
    <source>
        <dbReference type="EMBL" id="MBC9718002.1"/>
    </source>
</evidence>
<evidence type="ECO:0000313" key="3">
    <source>
        <dbReference type="Proteomes" id="UP000642284"/>
    </source>
</evidence>
<dbReference type="SUPFAM" id="SSF55347">
    <property type="entry name" value="Glyceraldehyde-3-phosphate dehydrogenase-like, C-terminal domain"/>
    <property type="match status" value="1"/>
</dbReference>
<accession>A0ABR7STS1</accession>
<evidence type="ECO:0000259" key="1">
    <source>
        <dbReference type="Pfam" id="PF01408"/>
    </source>
</evidence>
<name>A0ABR7STS1_9ACTN</name>
<sequence length="341" mass="36791">MPVSIAAIGFGRHFRRSLLPNLLGCERFTLSAIAEKDPETRAEAATRFPGLPVLSDAKEVLDSPVDAVLISTHPAGHVELTRAALQAGKHVFVEKPLGTDPAAVRELAALAREQHRTVAVGTMWRHAPAHRLVDQWLAEHHAAARLLDIAVSFPSVYARDGWDLSAEELAFYDMFIHPLDWARHLLGGVGDVDAVLLGGARDGEVTTCIRLLSPSGEAVATINATTGSHAYQVATWLHTTTGDLIEVDTKDRLRVTTSPTWSGTEGSLRDRATLGWEAGQLYRGWARKGYAEELTAFADRIEAPSPHTEPDVSELDGAADTLELIGRCLSQIQPGISAAAI</sequence>
<gene>
    <name evidence="2" type="ORF">H9Y04_36265</name>
</gene>
<reference evidence="2 3" key="1">
    <citation type="submission" date="2020-08" db="EMBL/GenBank/DDBJ databases">
        <title>Genemic of Streptomyces polyaspartic.</title>
        <authorList>
            <person name="Liu W."/>
        </authorList>
    </citation>
    <scope>NUCLEOTIDE SEQUENCE [LARGE SCALE GENOMIC DNA]</scope>
    <source>
        <strain evidence="2 3">TRM66268-LWL</strain>
    </source>
</reference>
<dbReference type="PANTHER" id="PTHR43708:SF4">
    <property type="entry name" value="OXIDOREDUCTASE YCEM-RELATED"/>
    <property type="match status" value="1"/>
</dbReference>
<protein>
    <submittedName>
        <fullName evidence="2">Gfo/Idh/MocA family oxidoreductase</fullName>
    </submittedName>
</protein>
<dbReference type="InterPro" id="IPR000683">
    <property type="entry name" value="Gfo/Idh/MocA-like_OxRdtase_N"/>
</dbReference>
<dbReference type="InterPro" id="IPR036291">
    <property type="entry name" value="NAD(P)-bd_dom_sf"/>
</dbReference>
<comment type="caution">
    <text evidence="2">The sequence shown here is derived from an EMBL/GenBank/DDBJ whole genome shotgun (WGS) entry which is preliminary data.</text>
</comment>
<dbReference type="EMBL" id="JACTVJ010000023">
    <property type="protein sequence ID" value="MBC9718002.1"/>
    <property type="molecule type" value="Genomic_DNA"/>
</dbReference>